<evidence type="ECO:0000313" key="2">
    <source>
        <dbReference type="Proteomes" id="UP001056120"/>
    </source>
</evidence>
<dbReference type="Proteomes" id="UP001056120">
    <property type="component" value="Linkage Group LG21"/>
</dbReference>
<reference evidence="1 2" key="2">
    <citation type="journal article" date="2022" name="Mol. Ecol. Resour.">
        <title>The genomes of chicory, endive, great burdock and yacon provide insights into Asteraceae paleo-polyploidization history and plant inulin production.</title>
        <authorList>
            <person name="Fan W."/>
            <person name="Wang S."/>
            <person name="Wang H."/>
            <person name="Wang A."/>
            <person name="Jiang F."/>
            <person name="Liu H."/>
            <person name="Zhao H."/>
            <person name="Xu D."/>
            <person name="Zhang Y."/>
        </authorList>
    </citation>
    <scope>NUCLEOTIDE SEQUENCE [LARGE SCALE GENOMIC DNA]</scope>
    <source>
        <strain evidence="2">cv. Yunnan</strain>
        <tissue evidence="1">Leaves</tissue>
    </source>
</reference>
<sequence>MERAEDSDGDDRPKPNSLADKIKKIDVPIKGILKKPIILSDSRISSNQSVIGKETNFWEEDNIQNLNHKDLSKPDNCPKQVRDELKVNKGKGKHQVDDDGFTMVGNKKKANKKGVVIKEKPKFEYRPVSKQNNNPIDRPKPSNIQPTVKLGNPFSCLGSSNGSRENDESDYDEVIEGQALLLRRFQMSSIACWNIRGLGRPLKQREVRDFINDNKIQVCAILESHVDVSNLLGVCNNICRKWNWSSNGDICSKGTRILLGWNSDCVDVMVLSQTPQVIHVQIVFKEDKKAMYCSFIYASNDYIIRRHLWESLNVHKAFVSCNPWIIMGDFNSALSLEDKAMGSSKISTGMKDFNECVEKIEVSDVNSMGFHYTWTQKPKKGIGILKKIDRIMANLPFMDAFPSSCAIFHPYRVSDHSPCVLKLPSIATSKPKPFKFPNFLAYKKEFSDLVKEEWGKNVNGVHMFKVVKKLRTLKHPIRSLFVKQGNLHNRVKSLRNELDTIQNAVDVNPTDADMRILESDLLAKYQEAMLDEERFLKQKSKVHWLKVGDSNSSFFHNSLKTRNHRSRIDIIKDIFGNVFEGNMAANAIVDHFQNFLGQKGTSSRLPMNDLFQNKIQPHMADNMIREVSRDEVKSAMFSINENKAPGPDGYSSAFFKKAWHIIGDDKTSLYQIID</sequence>
<name>A0ACB9CET5_9ASTR</name>
<reference evidence="2" key="1">
    <citation type="journal article" date="2022" name="Mol. Ecol. Resour.">
        <title>The genomes of chicory, endive, great burdock and yacon provide insights into Asteraceae palaeo-polyploidization history and plant inulin production.</title>
        <authorList>
            <person name="Fan W."/>
            <person name="Wang S."/>
            <person name="Wang H."/>
            <person name="Wang A."/>
            <person name="Jiang F."/>
            <person name="Liu H."/>
            <person name="Zhao H."/>
            <person name="Xu D."/>
            <person name="Zhang Y."/>
        </authorList>
    </citation>
    <scope>NUCLEOTIDE SEQUENCE [LARGE SCALE GENOMIC DNA]</scope>
    <source>
        <strain evidence="2">cv. Yunnan</strain>
    </source>
</reference>
<evidence type="ECO:0000313" key="1">
    <source>
        <dbReference type="EMBL" id="KAI3732763.1"/>
    </source>
</evidence>
<proteinExistence type="predicted"/>
<gene>
    <name evidence="1" type="ORF">L1987_63971</name>
</gene>
<accession>A0ACB9CET5</accession>
<organism evidence="1 2">
    <name type="scientific">Smallanthus sonchifolius</name>
    <dbReference type="NCBI Taxonomy" id="185202"/>
    <lineage>
        <taxon>Eukaryota</taxon>
        <taxon>Viridiplantae</taxon>
        <taxon>Streptophyta</taxon>
        <taxon>Embryophyta</taxon>
        <taxon>Tracheophyta</taxon>
        <taxon>Spermatophyta</taxon>
        <taxon>Magnoliopsida</taxon>
        <taxon>eudicotyledons</taxon>
        <taxon>Gunneridae</taxon>
        <taxon>Pentapetalae</taxon>
        <taxon>asterids</taxon>
        <taxon>campanulids</taxon>
        <taxon>Asterales</taxon>
        <taxon>Asteraceae</taxon>
        <taxon>Asteroideae</taxon>
        <taxon>Heliantheae alliance</taxon>
        <taxon>Millerieae</taxon>
        <taxon>Smallanthus</taxon>
    </lineage>
</organism>
<dbReference type="EMBL" id="CM042038">
    <property type="protein sequence ID" value="KAI3732763.1"/>
    <property type="molecule type" value="Genomic_DNA"/>
</dbReference>
<protein>
    <submittedName>
        <fullName evidence="1">Uncharacterized protein</fullName>
    </submittedName>
</protein>
<comment type="caution">
    <text evidence="1">The sequence shown here is derived from an EMBL/GenBank/DDBJ whole genome shotgun (WGS) entry which is preliminary data.</text>
</comment>
<keyword evidence="2" id="KW-1185">Reference proteome</keyword>